<dbReference type="Pfam" id="PF00931">
    <property type="entry name" value="NB-ARC"/>
    <property type="match status" value="1"/>
</dbReference>
<dbReference type="InterPro" id="IPR011050">
    <property type="entry name" value="Pectin_lyase_fold/virulence"/>
</dbReference>
<dbReference type="GO" id="GO:0043531">
    <property type="term" value="F:ADP binding"/>
    <property type="evidence" value="ECO:0007669"/>
    <property type="project" value="InterPro"/>
</dbReference>
<dbReference type="InterPro" id="IPR039448">
    <property type="entry name" value="Beta_helix"/>
</dbReference>
<dbReference type="Proteomes" id="UP000683360">
    <property type="component" value="Unassembled WGS sequence"/>
</dbReference>
<proteinExistence type="predicted"/>
<dbReference type="Gene3D" id="6.10.140.2220">
    <property type="match status" value="1"/>
</dbReference>
<keyword evidence="1" id="KW-0479">Metal-binding</keyword>
<dbReference type="PROSITE" id="PS50865">
    <property type="entry name" value="ZF_MYND_2"/>
    <property type="match status" value="1"/>
</dbReference>
<dbReference type="InterPro" id="IPR036691">
    <property type="entry name" value="Endo/exonu/phosph_ase_sf"/>
</dbReference>
<dbReference type="Gene3D" id="2.160.20.10">
    <property type="entry name" value="Single-stranded right-handed beta-helix, Pectin lyase-like"/>
    <property type="match status" value="2"/>
</dbReference>
<sequence>MFLQGYAVDQIVVNELKQQTQVLAEYALKRKSGQDLEFIKIYDAMLKINGEIVSFCKRIDAIEISHNEQQTAIKEMNKDVNIIYERTLAIEKNQTEYREHIDGAIINMREITQDVENLKTESTSTINRVESLADEVTSATVSVSNIRNVIFEMKEDIAAFKNYMSRSKPVGKIFFYPPNRSEYFVARENEINRIKIIFVDKSNEHHTLVISGLGGCGKTILATEFSWRSQEFYQGGVFWMSAESESSLEDSVTTLAIDVDTIGKDFRETFKKTLKWFSNLNERWLLVVDNADEEYLSDLTKELLDGSWKRNTRGHIIITTRRETNEIEESLLVKRENIICLTIFETKEGLEFVKRRTGRNDITEDNSVVSLVEELGGLPLALEQASAHIKSIKCSFSDYVKRFEKKRIKLLKAAIYPRKISKDRLSVATTWQMNIDYISRESENEGLGTASITVMEIASLFFADDIPIELINVGNPVVEDNDLTEALDDDVGCRQVIEILTRFSLFQLMKDKCLSVHRLVQEVIRDNMNNNRRHCIFEHASRMVNKALNSCVTPNHVLHGDFKDTKRGSLSKWSKLAANANTLKGHMLRFVKEDQSRQNICFNNQMLKILQTAALYHSINQRQAFALADQEQMVKIIPTLSVDINYYHELTCIKIPLLLKDREVIVDCLASVIHEDAEEINEIPSVIPYTSEKLREMGNEAFKEHRYHDAIQCYTEGIRSCSSENIDSRFYSNRSLAYVRIEDYAHALIDASRCIEIAPDNWKGYCWKAYSVSGLIEIGSLSSNMESVGLASACIASNKNKLCLVEHKMKICYPIINYKMIERPESLCDEIMLLTERPFTTIMLRKGRYTIREPLATTKSIQVIGVEDGVEIDTGQLFSISRIDKDCLPIDIEPEKTIHAHFENIKFVEGGYQITVANNSVATFYKCKFSNGQKGCEYFPKCKGNEGCINQQKCKANFQSSLSMSFANKSIGEVGFAGVCVSAGGIAHIESCVLDRCGGGGVLSCGNGSLIEIRNCAVSNMRQMGIEARDGGSIKAINNTISANQFHGVAIGPNGYGYISGNIIQGNGAEGVWSGGILDQHESVNKNEKGASRAVLCDNIIRQNGLSGVSLDGGYFDVKGNRIYSNLLWGMMVKSRSYSYILNNDISENKCGGIRIGINYTAAVLIDGNTIRDHSGPGIYTVNSTENILKKNEKMQKLKGIIETITVGDGEIAGESRKPFIFGNNVFNGNERGIQHPKDMVYVIEACCYCRKISQQMKSCSKCKKAKYCSKDCQTNHWIKHKHLCKLLHESYVIEVQMCDTGPNNLRLDRGLSELFQATVNMKPFSPKLEVTPLDRNSSKRFIVRIQSGREYPYYDPHSKLMVYNQTVTFDITLSNPKLYHLCNECGVLADEKLTVKKIFCWASFKNKGKTICFHTDNLPPFQTCSTDYILKEKIADENGRYLILTVEIDNTDFVFVNYYAPTKNFENDQIEYIEKLKILLNEKLDQNLVLGGDFNTILNPSLDKMGGSKYNTPVKYTSKLEEFIEEFELCDIWRTKNVDSRLYTWRQRTPLIQCRLDFWLISNFLSSSVTKTSIVPSIKSDHSLIKLTLSGENFSERGPGFWKFNSGLLTDKDYVDIVKNTLSDCDKKYHNLENKNLKWDT</sequence>
<dbReference type="InterPro" id="IPR012334">
    <property type="entry name" value="Pectin_lyas_fold"/>
</dbReference>
<dbReference type="PROSITE" id="PS50005">
    <property type="entry name" value="TPR"/>
    <property type="match status" value="1"/>
</dbReference>
<gene>
    <name evidence="7" type="ORF">MEDL_13900</name>
</gene>
<dbReference type="Gene3D" id="3.60.10.10">
    <property type="entry name" value="Endonuclease/exonuclease/phosphatase"/>
    <property type="match status" value="1"/>
</dbReference>
<dbReference type="InterPro" id="IPR027417">
    <property type="entry name" value="P-loop_NTPase"/>
</dbReference>
<evidence type="ECO:0000256" key="4">
    <source>
        <dbReference type="PROSITE-ProRule" id="PRU00134"/>
    </source>
</evidence>
<evidence type="ECO:0000256" key="3">
    <source>
        <dbReference type="ARBA" id="ARBA00022833"/>
    </source>
</evidence>
<keyword evidence="5" id="KW-0802">TPR repeat</keyword>
<feature type="domain" description="MYND-type" evidence="6">
    <location>
        <begin position="1247"/>
        <end position="1285"/>
    </location>
</feature>
<dbReference type="SUPFAM" id="SSF144232">
    <property type="entry name" value="HIT/MYND zinc finger-like"/>
    <property type="match status" value="1"/>
</dbReference>
<dbReference type="InterPro" id="IPR019734">
    <property type="entry name" value="TPR_rpt"/>
</dbReference>
<evidence type="ECO:0000259" key="6">
    <source>
        <dbReference type="PROSITE" id="PS50865"/>
    </source>
</evidence>
<evidence type="ECO:0000256" key="1">
    <source>
        <dbReference type="ARBA" id="ARBA00022723"/>
    </source>
</evidence>
<dbReference type="SUPFAM" id="SSF52540">
    <property type="entry name" value="P-loop containing nucleoside triphosphate hydrolases"/>
    <property type="match status" value="1"/>
</dbReference>
<feature type="repeat" description="TPR" evidence="5">
    <location>
        <begin position="728"/>
        <end position="761"/>
    </location>
</feature>
<dbReference type="Gene3D" id="1.25.40.10">
    <property type="entry name" value="Tetratricopeptide repeat domain"/>
    <property type="match status" value="1"/>
</dbReference>
<evidence type="ECO:0000313" key="8">
    <source>
        <dbReference type="Proteomes" id="UP000683360"/>
    </source>
</evidence>
<dbReference type="InterPro" id="IPR002182">
    <property type="entry name" value="NB-ARC"/>
</dbReference>
<dbReference type="EMBL" id="CAJPWZ010000713">
    <property type="protein sequence ID" value="CAG2199177.1"/>
    <property type="molecule type" value="Genomic_DNA"/>
</dbReference>
<evidence type="ECO:0000313" key="7">
    <source>
        <dbReference type="EMBL" id="CAG2199177.1"/>
    </source>
</evidence>
<keyword evidence="8" id="KW-1185">Reference proteome</keyword>
<dbReference type="SUPFAM" id="SSF56219">
    <property type="entry name" value="DNase I-like"/>
    <property type="match status" value="1"/>
</dbReference>
<dbReference type="CDD" id="cd09076">
    <property type="entry name" value="L1-EN"/>
    <property type="match status" value="1"/>
</dbReference>
<keyword evidence="2 4" id="KW-0863">Zinc-finger</keyword>
<comment type="caution">
    <text evidence="7">The sequence shown here is derived from an EMBL/GenBank/DDBJ whole genome shotgun (WGS) entry which is preliminary data.</text>
</comment>
<accession>A0A8S3QRD7</accession>
<evidence type="ECO:0000256" key="2">
    <source>
        <dbReference type="ARBA" id="ARBA00022771"/>
    </source>
</evidence>
<dbReference type="OrthoDB" id="6088515at2759"/>
<dbReference type="SUPFAM" id="SSF51126">
    <property type="entry name" value="Pectin lyase-like"/>
    <property type="match status" value="1"/>
</dbReference>
<reference evidence="7" key="1">
    <citation type="submission" date="2021-03" db="EMBL/GenBank/DDBJ databases">
        <authorList>
            <person name="Bekaert M."/>
        </authorList>
    </citation>
    <scope>NUCLEOTIDE SEQUENCE</scope>
</reference>
<dbReference type="Pfam" id="PF25000">
    <property type="entry name" value="DUF7779"/>
    <property type="match status" value="1"/>
</dbReference>
<dbReference type="Pfam" id="PF13229">
    <property type="entry name" value="Beta_helix"/>
    <property type="match status" value="1"/>
</dbReference>
<dbReference type="PROSITE" id="PS01360">
    <property type="entry name" value="ZF_MYND_1"/>
    <property type="match status" value="1"/>
</dbReference>
<organism evidence="7 8">
    <name type="scientific">Mytilus edulis</name>
    <name type="common">Blue mussel</name>
    <dbReference type="NCBI Taxonomy" id="6550"/>
    <lineage>
        <taxon>Eukaryota</taxon>
        <taxon>Metazoa</taxon>
        <taxon>Spiralia</taxon>
        <taxon>Lophotrochozoa</taxon>
        <taxon>Mollusca</taxon>
        <taxon>Bivalvia</taxon>
        <taxon>Autobranchia</taxon>
        <taxon>Pteriomorphia</taxon>
        <taxon>Mytilida</taxon>
        <taxon>Mytiloidea</taxon>
        <taxon>Mytilidae</taxon>
        <taxon>Mytilinae</taxon>
        <taxon>Mytilus</taxon>
    </lineage>
</organism>
<dbReference type="SUPFAM" id="SSF48452">
    <property type="entry name" value="TPR-like"/>
    <property type="match status" value="1"/>
</dbReference>
<dbReference type="InterPro" id="IPR011990">
    <property type="entry name" value="TPR-like_helical_dom_sf"/>
</dbReference>
<name>A0A8S3QRD7_MYTED</name>
<dbReference type="PANTHER" id="PTHR47691">
    <property type="entry name" value="REGULATOR-RELATED"/>
    <property type="match status" value="1"/>
</dbReference>
<dbReference type="InterPro" id="IPR002893">
    <property type="entry name" value="Znf_MYND"/>
</dbReference>
<dbReference type="PANTHER" id="PTHR47691:SF3">
    <property type="entry name" value="HTH-TYPE TRANSCRIPTIONAL REGULATOR RV0890C-RELATED"/>
    <property type="match status" value="1"/>
</dbReference>
<dbReference type="InterPro" id="IPR006626">
    <property type="entry name" value="PbH1"/>
</dbReference>
<dbReference type="GO" id="GO:0008270">
    <property type="term" value="F:zinc ion binding"/>
    <property type="evidence" value="ECO:0007669"/>
    <property type="project" value="UniProtKB-KW"/>
</dbReference>
<evidence type="ECO:0000256" key="5">
    <source>
        <dbReference type="PROSITE-ProRule" id="PRU00339"/>
    </source>
</evidence>
<dbReference type="Gene3D" id="3.40.50.300">
    <property type="entry name" value="P-loop containing nucleotide triphosphate hydrolases"/>
    <property type="match status" value="1"/>
</dbReference>
<keyword evidence="3" id="KW-0862">Zinc</keyword>
<protein>
    <recommendedName>
        <fullName evidence="6">MYND-type domain-containing protein</fullName>
    </recommendedName>
</protein>
<dbReference type="InterPro" id="IPR056681">
    <property type="entry name" value="DUF7779"/>
</dbReference>
<dbReference type="SMART" id="SM00710">
    <property type="entry name" value="PbH1"/>
    <property type="match status" value="6"/>
</dbReference>
<dbReference type="Pfam" id="PF01753">
    <property type="entry name" value="zf-MYND"/>
    <property type="match status" value="1"/>
</dbReference>
<dbReference type="SMART" id="SM00028">
    <property type="entry name" value="TPR"/>
    <property type="match status" value="2"/>
</dbReference>